<accession>A0ABS5DQD6</accession>
<dbReference type="EMBL" id="JAGPXE010000019">
    <property type="protein sequence ID" value="MBQ0928473.1"/>
    <property type="molecule type" value="Genomic_DNA"/>
</dbReference>
<dbReference type="InterPro" id="IPR027843">
    <property type="entry name" value="DUF4440"/>
</dbReference>
<dbReference type="Gene3D" id="3.10.450.50">
    <property type="match status" value="1"/>
</dbReference>
<feature type="domain" description="DUF4440" evidence="1">
    <location>
        <begin position="6"/>
        <end position="104"/>
    </location>
</feature>
<evidence type="ECO:0000259" key="1">
    <source>
        <dbReference type="Pfam" id="PF14534"/>
    </source>
</evidence>
<protein>
    <submittedName>
        <fullName evidence="2">Nuclear transport factor 2 family protein</fullName>
    </submittedName>
</protein>
<dbReference type="SUPFAM" id="SSF54427">
    <property type="entry name" value="NTF2-like"/>
    <property type="match status" value="1"/>
</dbReference>
<proteinExistence type="predicted"/>
<dbReference type="Proteomes" id="UP000674084">
    <property type="component" value="Unassembled WGS sequence"/>
</dbReference>
<gene>
    <name evidence="2" type="ORF">KBO27_31395</name>
</gene>
<evidence type="ECO:0000313" key="3">
    <source>
        <dbReference type="Proteomes" id="UP000674084"/>
    </source>
</evidence>
<keyword evidence="3" id="KW-1185">Reference proteome</keyword>
<evidence type="ECO:0000313" key="2">
    <source>
        <dbReference type="EMBL" id="MBQ0928473.1"/>
    </source>
</evidence>
<name>A0ABS5DQD6_9PSEU</name>
<organism evidence="2 3">
    <name type="scientific">Saccharopolyspora endophytica</name>
    <dbReference type="NCBI Taxonomy" id="543886"/>
    <lineage>
        <taxon>Bacteria</taxon>
        <taxon>Bacillati</taxon>
        <taxon>Actinomycetota</taxon>
        <taxon>Actinomycetes</taxon>
        <taxon>Pseudonocardiales</taxon>
        <taxon>Pseudonocardiaceae</taxon>
        <taxon>Saccharopolyspora</taxon>
    </lineage>
</organism>
<dbReference type="InterPro" id="IPR032710">
    <property type="entry name" value="NTF2-like_dom_sf"/>
</dbReference>
<reference evidence="2 3" key="1">
    <citation type="submission" date="2021-04" db="EMBL/GenBank/DDBJ databases">
        <title>Whole-genome sequencing of Saccharopolyspora endophytica KCTC 19397.</title>
        <authorList>
            <person name="Ay H."/>
            <person name="Saygin H."/>
            <person name="Sahin N."/>
        </authorList>
    </citation>
    <scope>NUCLEOTIDE SEQUENCE [LARGE SCALE GENOMIC DNA]</scope>
    <source>
        <strain evidence="2 3">KCTC 19397</strain>
    </source>
</reference>
<sequence length="119" mass="12934">MRCGVIARELRLQEPGVRGDAEAVRALLHPEFREFGASGVVWDRESIVRATEASSGGEERIEASDFHPTRLGPDAILLTCTTRYRGASALRTSVWVRHAGEWLLLHHQGTAVRSGGSGG</sequence>
<comment type="caution">
    <text evidence="2">The sequence shown here is derived from an EMBL/GenBank/DDBJ whole genome shotgun (WGS) entry which is preliminary data.</text>
</comment>
<dbReference type="Pfam" id="PF14534">
    <property type="entry name" value="DUF4440"/>
    <property type="match status" value="1"/>
</dbReference>